<name>A0A420AR07_SPHD1</name>
<comment type="caution">
    <text evidence="1">The sequence shown here is derived from an EMBL/GenBank/DDBJ whole genome shotgun (WGS) entry which is preliminary data.</text>
</comment>
<evidence type="ECO:0000313" key="2">
    <source>
        <dbReference type="Proteomes" id="UP000286246"/>
    </source>
</evidence>
<dbReference type="AlphaFoldDB" id="A0A420AR07"/>
<protein>
    <submittedName>
        <fullName evidence="1">Uncharacterized protein</fullName>
    </submittedName>
</protein>
<sequence length="55" mass="6198">MKRKKLILEKVELISKTNLKTFKGGKFSPSEDPVTLITWTLPDAHQDGDDGIKND</sequence>
<dbReference type="RefSeq" id="WP_167457313.1">
    <property type="nucleotide sequence ID" value="NZ_RAPY01000004.1"/>
</dbReference>
<organism evidence="1 2">
    <name type="scientific">Sphingobacterium detergens</name>
    <dbReference type="NCBI Taxonomy" id="1145106"/>
    <lineage>
        <taxon>Bacteria</taxon>
        <taxon>Pseudomonadati</taxon>
        <taxon>Bacteroidota</taxon>
        <taxon>Sphingobacteriia</taxon>
        <taxon>Sphingobacteriales</taxon>
        <taxon>Sphingobacteriaceae</taxon>
        <taxon>Sphingobacterium</taxon>
    </lineage>
</organism>
<evidence type="ECO:0000313" key="1">
    <source>
        <dbReference type="EMBL" id="RKE46833.1"/>
    </source>
</evidence>
<reference evidence="1 2" key="1">
    <citation type="submission" date="2018-09" db="EMBL/GenBank/DDBJ databases">
        <title>Genomic Encyclopedia of Type Strains, Phase III (KMG-III): the genomes of soil and plant-associated and newly described type strains.</title>
        <authorList>
            <person name="Whitman W."/>
        </authorList>
    </citation>
    <scope>NUCLEOTIDE SEQUENCE [LARGE SCALE GENOMIC DNA]</scope>
    <source>
        <strain evidence="1 2">CECT 7938</strain>
    </source>
</reference>
<dbReference type="Proteomes" id="UP000286246">
    <property type="component" value="Unassembled WGS sequence"/>
</dbReference>
<accession>A0A420AR07</accession>
<gene>
    <name evidence="1" type="ORF">DFQ12_3988</name>
</gene>
<proteinExistence type="predicted"/>
<dbReference type="EMBL" id="RAPY01000004">
    <property type="protein sequence ID" value="RKE46833.1"/>
    <property type="molecule type" value="Genomic_DNA"/>
</dbReference>
<keyword evidence="2" id="KW-1185">Reference proteome</keyword>